<evidence type="ECO:0000259" key="6">
    <source>
        <dbReference type="PROSITE" id="PS50940"/>
    </source>
</evidence>
<keyword evidence="1" id="KW-0147">Chitin-binding</keyword>
<evidence type="ECO:0000256" key="1">
    <source>
        <dbReference type="ARBA" id="ARBA00022669"/>
    </source>
</evidence>
<dbReference type="SUPFAM" id="SSF57625">
    <property type="entry name" value="Invertebrate chitin-binding proteins"/>
    <property type="match status" value="2"/>
</dbReference>
<dbReference type="AlphaFoldDB" id="A0A811KBX1"/>
<dbReference type="Gene3D" id="3.20.20.80">
    <property type="entry name" value="Glycosidases"/>
    <property type="match status" value="1"/>
</dbReference>
<dbReference type="GO" id="GO:0005576">
    <property type="term" value="C:extracellular region"/>
    <property type="evidence" value="ECO:0007669"/>
    <property type="project" value="InterPro"/>
</dbReference>
<dbReference type="OrthoDB" id="5914859at2759"/>
<organism evidence="7 8">
    <name type="scientific">Bursaphelenchus okinawaensis</name>
    <dbReference type="NCBI Taxonomy" id="465554"/>
    <lineage>
        <taxon>Eukaryota</taxon>
        <taxon>Metazoa</taxon>
        <taxon>Ecdysozoa</taxon>
        <taxon>Nematoda</taxon>
        <taxon>Chromadorea</taxon>
        <taxon>Rhabditida</taxon>
        <taxon>Tylenchina</taxon>
        <taxon>Tylenchomorpha</taxon>
        <taxon>Aphelenchoidea</taxon>
        <taxon>Aphelenchoididae</taxon>
        <taxon>Bursaphelenchus</taxon>
    </lineage>
</organism>
<comment type="caution">
    <text evidence="7">The sequence shown here is derived from an EMBL/GenBank/DDBJ whole genome shotgun (WGS) entry which is preliminary data.</text>
</comment>
<accession>A0A811KBX1</accession>
<dbReference type="PANTHER" id="PTHR23301:SF0">
    <property type="entry name" value="CHITIN-BINDING TYPE-2 DOMAIN-CONTAINING PROTEIN-RELATED"/>
    <property type="match status" value="1"/>
</dbReference>
<dbReference type="SMART" id="SM00494">
    <property type="entry name" value="ChtBD2"/>
    <property type="match status" value="2"/>
</dbReference>
<reference evidence="7" key="1">
    <citation type="submission" date="2020-09" db="EMBL/GenBank/DDBJ databases">
        <authorList>
            <person name="Kikuchi T."/>
        </authorList>
    </citation>
    <scope>NUCLEOTIDE SEQUENCE</scope>
    <source>
        <strain evidence="7">SH1</strain>
    </source>
</reference>
<protein>
    <recommendedName>
        <fullName evidence="6">Chitin-binding type-2 domain-containing protein</fullName>
    </recommendedName>
</protein>
<dbReference type="EMBL" id="CAJFDH010000002">
    <property type="protein sequence ID" value="CAD5212405.1"/>
    <property type="molecule type" value="Genomic_DNA"/>
</dbReference>
<name>A0A811KBX1_9BILA</name>
<dbReference type="InterPro" id="IPR036508">
    <property type="entry name" value="Chitin-bd_dom_sf"/>
</dbReference>
<dbReference type="Proteomes" id="UP000614601">
    <property type="component" value="Unassembled WGS sequence"/>
</dbReference>
<evidence type="ECO:0000256" key="5">
    <source>
        <dbReference type="ARBA" id="ARBA00023180"/>
    </source>
</evidence>
<evidence type="ECO:0000256" key="2">
    <source>
        <dbReference type="ARBA" id="ARBA00022729"/>
    </source>
</evidence>
<feature type="domain" description="Chitin-binding type-2" evidence="6">
    <location>
        <begin position="119"/>
        <end position="179"/>
    </location>
</feature>
<dbReference type="Gene3D" id="2.170.140.10">
    <property type="entry name" value="Chitin binding domain"/>
    <property type="match status" value="1"/>
</dbReference>
<evidence type="ECO:0000313" key="8">
    <source>
        <dbReference type="Proteomes" id="UP000614601"/>
    </source>
</evidence>
<dbReference type="GO" id="GO:0008061">
    <property type="term" value="F:chitin binding"/>
    <property type="evidence" value="ECO:0007669"/>
    <property type="project" value="UniProtKB-KW"/>
</dbReference>
<evidence type="ECO:0000256" key="3">
    <source>
        <dbReference type="ARBA" id="ARBA00022737"/>
    </source>
</evidence>
<dbReference type="EMBL" id="CAJFCW020000002">
    <property type="protein sequence ID" value="CAG9095874.1"/>
    <property type="molecule type" value="Genomic_DNA"/>
</dbReference>
<dbReference type="Proteomes" id="UP000783686">
    <property type="component" value="Unassembled WGS sequence"/>
</dbReference>
<dbReference type="Pfam" id="PF01607">
    <property type="entry name" value="CBM_14"/>
    <property type="match status" value="2"/>
</dbReference>
<dbReference type="PANTHER" id="PTHR23301">
    <property type="entry name" value="CHITIN BINDING PERITROPHIN-A"/>
    <property type="match status" value="1"/>
</dbReference>
<gene>
    <name evidence="7" type="ORF">BOKJ2_LOCUS4206</name>
</gene>
<dbReference type="InterPro" id="IPR051940">
    <property type="entry name" value="Chitin_bind-dev_reg"/>
</dbReference>
<keyword evidence="5" id="KW-0325">Glycoprotein</keyword>
<sequence>MLSKYVGHLFLFCYTVSSTDENFCRGKRNGLYSTGACTTSYIECLGNSTFVRPCPPDLWYRQEAERCDAKDLNPYCTHSLSVCDKDYRKLNVKNYCELKGTGSFKYRPGDSTLGTHDGPVRCSKEKELSFKLKVPGRCTEIYWQCVHGRPLMMSCPFGLRFDVTKSACDHEGLVADCRKIDDIYIKNRIVRYTELEDAFNEESEHSTRYDALFWKTFVLFKSLLANNKPEQK</sequence>
<dbReference type="InterPro" id="IPR002557">
    <property type="entry name" value="Chitin-bd_dom"/>
</dbReference>
<keyword evidence="3" id="KW-0677">Repeat</keyword>
<proteinExistence type="predicted"/>
<feature type="domain" description="Chitin-binding type-2" evidence="6">
    <location>
        <begin position="21"/>
        <end position="78"/>
    </location>
</feature>
<dbReference type="PROSITE" id="PS50940">
    <property type="entry name" value="CHIT_BIND_II"/>
    <property type="match status" value="2"/>
</dbReference>
<evidence type="ECO:0000256" key="4">
    <source>
        <dbReference type="ARBA" id="ARBA00023157"/>
    </source>
</evidence>
<keyword evidence="2" id="KW-0732">Signal</keyword>
<keyword evidence="4" id="KW-1015">Disulfide bond</keyword>
<evidence type="ECO:0000313" key="7">
    <source>
        <dbReference type="EMBL" id="CAD5212405.1"/>
    </source>
</evidence>
<keyword evidence="8" id="KW-1185">Reference proteome</keyword>